<evidence type="ECO:0000313" key="1">
    <source>
        <dbReference type="EMBL" id="GAA1766887.1"/>
    </source>
</evidence>
<dbReference type="Gene3D" id="3.40.630.30">
    <property type="match status" value="1"/>
</dbReference>
<proteinExistence type="predicted"/>
<sequence>MALTPAELLAALHRQVRTGVGEGDPEAVRERVGLIWRTWSTNPADQWAMVESPDGLGDAPDVTIAGERDHFAGLGIPLEWKTYSYDVPADIGGRLVAAGFESGDDEALMLGELADLVDRVPIPEGVSIREVRTLGDLRRIDDLGALVWGAEGHGPRAPVEGADSDPIERRDPHEYAVLAEESPEGPVLCAARVNLTPGTDFAGLWGGNTHPQWRGLGLYRAVLARRAHWALERGARYARVDASPNSEPILARLGLYRVATTTPYHHG</sequence>
<protein>
    <recommendedName>
        <fullName evidence="3">GNAT family N-acetyltransferase</fullName>
    </recommendedName>
</protein>
<evidence type="ECO:0000313" key="2">
    <source>
        <dbReference type="Proteomes" id="UP001501475"/>
    </source>
</evidence>
<organism evidence="1 2">
    <name type="scientific">Nostocoides vanveenii</name>
    <dbReference type="NCBI Taxonomy" id="330835"/>
    <lineage>
        <taxon>Bacteria</taxon>
        <taxon>Bacillati</taxon>
        <taxon>Actinomycetota</taxon>
        <taxon>Actinomycetes</taxon>
        <taxon>Micrococcales</taxon>
        <taxon>Intrasporangiaceae</taxon>
        <taxon>Nostocoides</taxon>
    </lineage>
</organism>
<name>A0ABN2KW30_9MICO</name>
<dbReference type="RefSeq" id="WP_344067313.1">
    <property type="nucleotide sequence ID" value="NZ_BAAAPN010000057.1"/>
</dbReference>
<gene>
    <name evidence="1" type="ORF">GCM10009810_27090</name>
</gene>
<reference evidence="1 2" key="1">
    <citation type="journal article" date="2019" name="Int. J. Syst. Evol. Microbiol.">
        <title>The Global Catalogue of Microorganisms (GCM) 10K type strain sequencing project: providing services to taxonomists for standard genome sequencing and annotation.</title>
        <authorList>
            <consortium name="The Broad Institute Genomics Platform"/>
            <consortium name="The Broad Institute Genome Sequencing Center for Infectious Disease"/>
            <person name="Wu L."/>
            <person name="Ma J."/>
        </authorList>
    </citation>
    <scope>NUCLEOTIDE SEQUENCE [LARGE SCALE GENOMIC DNA]</scope>
    <source>
        <strain evidence="1 2">JCM 15591</strain>
    </source>
</reference>
<dbReference type="InterPro" id="IPR016181">
    <property type="entry name" value="Acyl_CoA_acyltransferase"/>
</dbReference>
<dbReference type="EMBL" id="BAAAPN010000057">
    <property type="protein sequence ID" value="GAA1766887.1"/>
    <property type="molecule type" value="Genomic_DNA"/>
</dbReference>
<keyword evidence="2" id="KW-1185">Reference proteome</keyword>
<dbReference type="SUPFAM" id="SSF55729">
    <property type="entry name" value="Acyl-CoA N-acyltransferases (Nat)"/>
    <property type="match status" value="1"/>
</dbReference>
<dbReference type="Proteomes" id="UP001501475">
    <property type="component" value="Unassembled WGS sequence"/>
</dbReference>
<accession>A0ABN2KW30</accession>
<comment type="caution">
    <text evidence="1">The sequence shown here is derived from an EMBL/GenBank/DDBJ whole genome shotgun (WGS) entry which is preliminary data.</text>
</comment>
<evidence type="ECO:0008006" key="3">
    <source>
        <dbReference type="Google" id="ProtNLM"/>
    </source>
</evidence>